<dbReference type="InterPro" id="IPR022928">
    <property type="entry name" value="RNA_2'-PTrans_KptA"/>
</dbReference>
<dbReference type="AlphaFoldDB" id="A0A5P8M2N0"/>
<evidence type="ECO:0000313" key="7">
    <source>
        <dbReference type="Proteomes" id="UP000326779"/>
    </source>
</evidence>
<dbReference type="Gene3D" id="3.20.170.30">
    <property type="match status" value="1"/>
</dbReference>
<dbReference type="InterPro" id="IPR042081">
    <property type="entry name" value="RNA_2'-PTrans_C"/>
</dbReference>
<dbReference type="SUPFAM" id="SSF56399">
    <property type="entry name" value="ADP-ribosylation"/>
    <property type="match status" value="1"/>
</dbReference>
<reference evidence="6 7" key="1">
    <citation type="submission" date="2019-10" db="EMBL/GenBank/DDBJ databases">
        <title>The completed genome of Lactobacillus harbinensis M1.</title>
        <authorList>
            <person name="Zheng Y."/>
        </authorList>
    </citation>
    <scope>NUCLEOTIDE SEQUENCE [LARGE SCALE GENOMIC DNA]</scope>
    <source>
        <strain evidence="6 7">M1</strain>
    </source>
</reference>
<accession>A0A5P8M2N0</accession>
<dbReference type="Proteomes" id="UP000326779">
    <property type="component" value="Chromosome"/>
</dbReference>
<dbReference type="EMBL" id="CP045143">
    <property type="protein sequence ID" value="QFR22758.1"/>
    <property type="molecule type" value="Genomic_DNA"/>
</dbReference>
<sequence>MGKQLIKVSKRLSFALRHHPERLGLHLDAYGRVSLATLLAQYNAHYQTPIDEQIIRTIMAASDKQRFAIENGQIRALYGHSIPVKLLQAPAAPPAVLYHGTSHQAAVMIKTEGLKKMDRDFVHLSATVSMAVSVGQRRDPRPVIFQVAAEQAAAAGLLFYPTESHIWLVDHVPAKYLTVMAS</sequence>
<dbReference type="HAMAP" id="MF_00299">
    <property type="entry name" value="KptA"/>
    <property type="match status" value="1"/>
</dbReference>
<evidence type="ECO:0000256" key="2">
    <source>
        <dbReference type="ARBA" id="ARBA00022679"/>
    </source>
</evidence>
<evidence type="ECO:0000256" key="3">
    <source>
        <dbReference type="ARBA" id="ARBA00023027"/>
    </source>
</evidence>
<evidence type="ECO:0000256" key="5">
    <source>
        <dbReference type="HAMAP-Rule" id="MF_00299"/>
    </source>
</evidence>
<dbReference type="Gene3D" id="1.10.10.970">
    <property type="entry name" value="RNA 2'-phosphotransferase, Tpt1/KptA family, N-terminal domain"/>
    <property type="match status" value="1"/>
</dbReference>
<dbReference type="GO" id="GO:0006388">
    <property type="term" value="P:tRNA splicing, via endonucleolytic cleavage and ligation"/>
    <property type="evidence" value="ECO:0007669"/>
    <property type="project" value="UniProtKB-UniRule"/>
</dbReference>
<evidence type="ECO:0000256" key="1">
    <source>
        <dbReference type="ARBA" id="ARBA00009836"/>
    </source>
</evidence>
<keyword evidence="3 5" id="KW-0520">NAD</keyword>
<dbReference type="PANTHER" id="PTHR12684:SF2">
    <property type="entry name" value="TRNA 2'-PHOSPHOTRANSFERASE 1"/>
    <property type="match status" value="1"/>
</dbReference>
<dbReference type="GO" id="GO:0000215">
    <property type="term" value="F:tRNA 2'-phosphotransferase activity"/>
    <property type="evidence" value="ECO:0007669"/>
    <property type="project" value="TreeGrafter"/>
</dbReference>
<dbReference type="EC" id="2.7.1.-" evidence="5"/>
<evidence type="ECO:0000313" key="6">
    <source>
        <dbReference type="EMBL" id="QFR22758.1"/>
    </source>
</evidence>
<dbReference type="Pfam" id="PF01885">
    <property type="entry name" value="PTS_2-RNA"/>
    <property type="match status" value="1"/>
</dbReference>
<dbReference type="PANTHER" id="PTHR12684">
    <property type="entry name" value="PUTATIVE PHOSPHOTRANSFERASE"/>
    <property type="match status" value="1"/>
</dbReference>
<dbReference type="GO" id="GO:0003950">
    <property type="term" value="F:NAD+ poly-ADP-ribosyltransferase activity"/>
    <property type="evidence" value="ECO:0007669"/>
    <property type="project" value="InterPro"/>
</dbReference>
<comment type="function">
    <text evidence="4 5">Removes the 2'-phosphate from RNA via an intermediate in which the phosphate is ADP-ribosylated by NAD followed by a presumed transesterification to release the RNA and generate ADP-ribose 1''-2''-cyclic phosphate (APPR&gt;P). May function as an ADP-ribosylase.</text>
</comment>
<dbReference type="RefSeq" id="WP_152260343.1">
    <property type="nucleotide sequence ID" value="NZ_CP045143.1"/>
</dbReference>
<comment type="similarity">
    <text evidence="1 5">Belongs to the KptA/TPT1 family.</text>
</comment>
<protein>
    <recommendedName>
        <fullName evidence="5">Probable RNA 2'-phosphotransferase</fullName>
        <ecNumber evidence="5">2.7.1.-</ecNumber>
    </recommendedName>
</protein>
<name>A0A5P8M2N0_9LACO</name>
<dbReference type="KEGG" id="lhb:D1010_04490"/>
<evidence type="ECO:0000256" key="4">
    <source>
        <dbReference type="ARBA" id="ARBA00025212"/>
    </source>
</evidence>
<dbReference type="InterPro" id="IPR042080">
    <property type="entry name" value="RNA_2'-PTrans_N"/>
</dbReference>
<gene>
    <name evidence="5" type="primary">kptA</name>
    <name evidence="6" type="ORF">D1010_04490</name>
</gene>
<organism evidence="6 7">
    <name type="scientific">Schleiferilactobacillus harbinensis</name>
    <dbReference type="NCBI Taxonomy" id="304207"/>
    <lineage>
        <taxon>Bacteria</taxon>
        <taxon>Bacillati</taxon>
        <taxon>Bacillota</taxon>
        <taxon>Bacilli</taxon>
        <taxon>Lactobacillales</taxon>
        <taxon>Lactobacillaceae</taxon>
        <taxon>Schleiferilactobacillus</taxon>
    </lineage>
</organism>
<keyword evidence="2 5" id="KW-0808">Transferase</keyword>
<dbReference type="InterPro" id="IPR002745">
    <property type="entry name" value="Ptrans_KptA/Tpt1"/>
</dbReference>
<proteinExistence type="inferred from homology"/>